<dbReference type="PANTHER" id="PTHR10695">
    <property type="entry name" value="DEPHOSPHO-COA KINASE-RELATED"/>
    <property type="match status" value="1"/>
</dbReference>
<keyword evidence="3 5" id="KW-0808">Transferase</keyword>
<evidence type="ECO:0000256" key="2">
    <source>
        <dbReference type="ARBA" id="ARBA00022840"/>
    </source>
</evidence>
<dbReference type="InterPro" id="IPR001977">
    <property type="entry name" value="Depp_CoAkinase"/>
</dbReference>
<dbReference type="EMBL" id="DWVZ01000012">
    <property type="protein sequence ID" value="HJC62187.1"/>
    <property type="molecule type" value="Genomic_DNA"/>
</dbReference>
<gene>
    <name evidence="3 5" type="primary">coaE</name>
    <name evidence="5" type="ORF">H9753_01020</name>
</gene>
<protein>
    <recommendedName>
        <fullName evidence="3 4">Dephospho-CoA kinase</fullName>
        <ecNumber evidence="3 4">2.7.1.24</ecNumber>
    </recommendedName>
    <alternativeName>
        <fullName evidence="3">Dephosphocoenzyme A kinase</fullName>
    </alternativeName>
</protein>
<dbReference type="GO" id="GO:0005737">
    <property type="term" value="C:cytoplasm"/>
    <property type="evidence" value="ECO:0007669"/>
    <property type="project" value="UniProtKB-SubCell"/>
</dbReference>
<name>A0A9D2TBA6_9FIRM</name>
<dbReference type="Gene3D" id="3.40.50.300">
    <property type="entry name" value="P-loop containing nucleotide triphosphate hydrolases"/>
    <property type="match status" value="1"/>
</dbReference>
<dbReference type="HAMAP" id="MF_00376">
    <property type="entry name" value="Dephospho_CoA_kinase"/>
    <property type="match status" value="1"/>
</dbReference>
<dbReference type="AlphaFoldDB" id="A0A9D2TBA6"/>
<dbReference type="SUPFAM" id="SSF52540">
    <property type="entry name" value="P-loop containing nucleoside triphosphate hydrolases"/>
    <property type="match status" value="1"/>
</dbReference>
<evidence type="ECO:0000313" key="5">
    <source>
        <dbReference type="EMBL" id="HJC62187.1"/>
    </source>
</evidence>
<evidence type="ECO:0000256" key="4">
    <source>
        <dbReference type="NCBIfam" id="TIGR00152"/>
    </source>
</evidence>
<keyword evidence="3" id="KW-0963">Cytoplasm</keyword>
<evidence type="ECO:0000313" key="6">
    <source>
        <dbReference type="Proteomes" id="UP000823886"/>
    </source>
</evidence>
<dbReference type="GO" id="GO:0004140">
    <property type="term" value="F:dephospho-CoA kinase activity"/>
    <property type="evidence" value="ECO:0007669"/>
    <property type="project" value="UniProtKB-UniRule"/>
</dbReference>
<comment type="function">
    <text evidence="3">Catalyzes the phosphorylation of the 3'-hydroxyl group of dephosphocoenzyme A to form coenzyme A.</text>
</comment>
<comment type="catalytic activity">
    <reaction evidence="3">
        <text>3'-dephospho-CoA + ATP = ADP + CoA + H(+)</text>
        <dbReference type="Rhea" id="RHEA:18245"/>
        <dbReference type="ChEBI" id="CHEBI:15378"/>
        <dbReference type="ChEBI" id="CHEBI:30616"/>
        <dbReference type="ChEBI" id="CHEBI:57287"/>
        <dbReference type="ChEBI" id="CHEBI:57328"/>
        <dbReference type="ChEBI" id="CHEBI:456216"/>
        <dbReference type="EC" id="2.7.1.24"/>
    </reaction>
</comment>
<evidence type="ECO:0000256" key="1">
    <source>
        <dbReference type="ARBA" id="ARBA00022741"/>
    </source>
</evidence>
<dbReference type="NCBIfam" id="TIGR00152">
    <property type="entry name" value="dephospho-CoA kinase"/>
    <property type="match status" value="1"/>
</dbReference>
<reference evidence="5" key="1">
    <citation type="journal article" date="2021" name="PeerJ">
        <title>Extensive microbial diversity within the chicken gut microbiome revealed by metagenomics and culture.</title>
        <authorList>
            <person name="Gilroy R."/>
            <person name="Ravi A."/>
            <person name="Getino M."/>
            <person name="Pursley I."/>
            <person name="Horton D.L."/>
            <person name="Alikhan N.F."/>
            <person name="Baker D."/>
            <person name="Gharbi K."/>
            <person name="Hall N."/>
            <person name="Watson M."/>
            <person name="Adriaenssens E.M."/>
            <person name="Foster-Nyarko E."/>
            <person name="Jarju S."/>
            <person name="Secka A."/>
            <person name="Antonio M."/>
            <person name="Oren A."/>
            <person name="Chaudhuri R.R."/>
            <person name="La Ragione R."/>
            <person name="Hildebrand F."/>
            <person name="Pallen M.J."/>
        </authorList>
    </citation>
    <scope>NUCLEOTIDE SEQUENCE</scope>
    <source>
        <strain evidence="5">ChiBcec2-3848</strain>
    </source>
</reference>
<feature type="binding site" evidence="3">
    <location>
        <begin position="11"/>
        <end position="16"/>
    </location>
    <ligand>
        <name>ATP</name>
        <dbReference type="ChEBI" id="CHEBI:30616"/>
    </ligand>
</feature>
<proteinExistence type="inferred from homology"/>
<keyword evidence="3" id="KW-0173">Coenzyme A biosynthesis</keyword>
<sequence length="200" mass="23683">MRIIGVTGGVGSGKSEVLNYIQKHFDARVVRADEVGHMLMMPGRACYEPVISLFGEWVVNEDTSINRTMIGDIVFENPELLKKLDDIIHPEVKKYIKKEIEVSRKEETEFFFIEAAILLEEKYDEICDEVWYIYCEKEVRIERLRHARGYSDEKIRKLMANQLSDDEFEARCDFQLYNDEDVAHTYLQIERKMRTYYESM</sequence>
<dbReference type="GO" id="GO:0005524">
    <property type="term" value="F:ATP binding"/>
    <property type="evidence" value="ECO:0007669"/>
    <property type="project" value="UniProtKB-UniRule"/>
</dbReference>
<organism evidence="5 6">
    <name type="scientific">Candidatus Blautia merdavium</name>
    <dbReference type="NCBI Taxonomy" id="2838494"/>
    <lineage>
        <taxon>Bacteria</taxon>
        <taxon>Bacillati</taxon>
        <taxon>Bacillota</taxon>
        <taxon>Clostridia</taxon>
        <taxon>Lachnospirales</taxon>
        <taxon>Lachnospiraceae</taxon>
        <taxon>Blautia</taxon>
    </lineage>
</organism>
<accession>A0A9D2TBA6</accession>
<dbReference type="PANTHER" id="PTHR10695:SF46">
    <property type="entry name" value="BIFUNCTIONAL COENZYME A SYNTHASE-RELATED"/>
    <property type="match status" value="1"/>
</dbReference>
<keyword evidence="1 3" id="KW-0547">Nucleotide-binding</keyword>
<comment type="subcellular location">
    <subcellularLocation>
        <location evidence="3">Cytoplasm</location>
    </subcellularLocation>
</comment>
<dbReference type="Proteomes" id="UP000823886">
    <property type="component" value="Unassembled WGS sequence"/>
</dbReference>
<dbReference type="CDD" id="cd02022">
    <property type="entry name" value="DPCK"/>
    <property type="match status" value="1"/>
</dbReference>
<dbReference type="EC" id="2.7.1.24" evidence="3 4"/>
<keyword evidence="2 3" id="KW-0067">ATP-binding</keyword>
<dbReference type="PROSITE" id="PS51219">
    <property type="entry name" value="DPCK"/>
    <property type="match status" value="1"/>
</dbReference>
<comment type="pathway">
    <text evidence="3">Cofactor biosynthesis; coenzyme A biosynthesis; CoA from (R)-pantothenate: step 5/5.</text>
</comment>
<keyword evidence="3 5" id="KW-0418">Kinase</keyword>
<comment type="similarity">
    <text evidence="3">Belongs to the CoaE family.</text>
</comment>
<dbReference type="InterPro" id="IPR027417">
    <property type="entry name" value="P-loop_NTPase"/>
</dbReference>
<comment type="caution">
    <text evidence="5">The sequence shown here is derived from an EMBL/GenBank/DDBJ whole genome shotgun (WGS) entry which is preliminary data.</text>
</comment>
<reference evidence="5" key="2">
    <citation type="submission" date="2021-04" db="EMBL/GenBank/DDBJ databases">
        <authorList>
            <person name="Gilroy R."/>
        </authorList>
    </citation>
    <scope>NUCLEOTIDE SEQUENCE</scope>
    <source>
        <strain evidence="5">ChiBcec2-3848</strain>
    </source>
</reference>
<dbReference type="Pfam" id="PF01121">
    <property type="entry name" value="CoaE"/>
    <property type="match status" value="1"/>
</dbReference>
<evidence type="ECO:0000256" key="3">
    <source>
        <dbReference type="HAMAP-Rule" id="MF_00376"/>
    </source>
</evidence>
<dbReference type="GO" id="GO:0015937">
    <property type="term" value="P:coenzyme A biosynthetic process"/>
    <property type="evidence" value="ECO:0007669"/>
    <property type="project" value="UniProtKB-UniRule"/>
</dbReference>